<keyword evidence="4" id="KW-1185">Reference proteome</keyword>
<evidence type="ECO:0000256" key="1">
    <source>
        <dbReference type="ARBA" id="ARBA00004173"/>
    </source>
</evidence>
<evidence type="ECO:0000313" key="4">
    <source>
        <dbReference type="Proteomes" id="UP000886523"/>
    </source>
</evidence>
<keyword evidence="2" id="KW-0496">Mitochondrion</keyword>
<dbReference type="GO" id="GO:0005739">
    <property type="term" value="C:mitochondrion"/>
    <property type="evidence" value="ECO:0007669"/>
    <property type="project" value="UniProtKB-SubCell"/>
</dbReference>
<dbReference type="Proteomes" id="UP000886523">
    <property type="component" value="Unassembled WGS sequence"/>
</dbReference>
<organism evidence="3 4">
    <name type="scientific">Hydnum rufescens UP504</name>
    <dbReference type="NCBI Taxonomy" id="1448309"/>
    <lineage>
        <taxon>Eukaryota</taxon>
        <taxon>Fungi</taxon>
        <taxon>Dikarya</taxon>
        <taxon>Basidiomycota</taxon>
        <taxon>Agaricomycotina</taxon>
        <taxon>Agaricomycetes</taxon>
        <taxon>Cantharellales</taxon>
        <taxon>Hydnaceae</taxon>
        <taxon>Hydnum</taxon>
    </lineage>
</organism>
<gene>
    <name evidence="3" type="ORF">BS47DRAFT_565705</name>
</gene>
<dbReference type="PANTHER" id="PTHR28133:SF1">
    <property type="entry name" value="REQUIRED FOR RESPIRATORY GROWTH PROTEIN 7, MITOCHONDRIAL"/>
    <property type="match status" value="1"/>
</dbReference>
<dbReference type="InterPro" id="IPR018828">
    <property type="entry name" value="RRG7"/>
</dbReference>
<comment type="subcellular location">
    <subcellularLocation>
        <location evidence="1">Mitochondrion</location>
    </subcellularLocation>
</comment>
<dbReference type="Pfam" id="PF10356">
    <property type="entry name" value="RRG7"/>
    <property type="match status" value="1"/>
</dbReference>
<accession>A0A9P6DZI9</accession>
<comment type="caution">
    <text evidence="3">The sequence shown here is derived from an EMBL/GenBank/DDBJ whole genome shotgun (WGS) entry which is preliminary data.</text>
</comment>
<sequence length="267" mass="28800">MSGAALLKSTVHRGTAFEKRSLSVLGKYLSMSLCRVGGKSDGGVDLQGWWWLPAVSLSRHSSASLSSSSLASSEVLVPYSSVDSEMIPRRRIRVLAQCKATKQKMGPNIVREMEGVLFQYSENPLLDSSPSNEVHPGDSTSAVAEAVAGGVEKNRRGHIPTVALLVSQSPFTRATILRAISSSVPFFLLHLPELISEPRADEIEGNDGETGSIGAAIWNKALHGKDGLLGDQIEARWERNPDGNGGRPGLWWDGRPMKNWVPSSTTL</sequence>
<proteinExistence type="predicted"/>
<protein>
    <submittedName>
        <fullName evidence="3">Uncharacterized protein</fullName>
    </submittedName>
</protein>
<name>A0A9P6DZI9_9AGAM</name>
<dbReference type="PANTHER" id="PTHR28133">
    <property type="entry name" value="REQUIRED FOR RESPIRATORY GROWTH PROTEIN 7, MITOCHONDRIAL"/>
    <property type="match status" value="1"/>
</dbReference>
<dbReference type="AlphaFoldDB" id="A0A9P6DZI9"/>
<dbReference type="EMBL" id="MU128934">
    <property type="protein sequence ID" value="KAF9517059.1"/>
    <property type="molecule type" value="Genomic_DNA"/>
</dbReference>
<dbReference type="OrthoDB" id="20734at2759"/>
<evidence type="ECO:0000313" key="3">
    <source>
        <dbReference type="EMBL" id="KAF9517059.1"/>
    </source>
</evidence>
<evidence type="ECO:0000256" key="2">
    <source>
        <dbReference type="ARBA" id="ARBA00023128"/>
    </source>
</evidence>
<reference evidence="3" key="1">
    <citation type="journal article" date="2020" name="Nat. Commun.">
        <title>Large-scale genome sequencing of mycorrhizal fungi provides insights into the early evolution of symbiotic traits.</title>
        <authorList>
            <person name="Miyauchi S."/>
            <person name="Kiss E."/>
            <person name="Kuo A."/>
            <person name="Drula E."/>
            <person name="Kohler A."/>
            <person name="Sanchez-Garcia M."/>
            <person name="Morin E."/>
            <person name="Andreopoulos B."/>
            <person name="Barry K.W."/>
            <person name="Bonito G."/>
            <person name="Buee M."/>
            <person name="Carver A."/>
            <person name="Chen C."/>
            <person name="Cichocki N."/>
            <person name="Clum A."/>
            <person name="Culley D."/>
            <person name="Crous P.W."/>
            <person name="Fauchery L."/>
            <person name="Girlanda M."/>
            <person name="Hayes R.D."/>
            <person name="Keri Z."/>
            <person name="LaButti K."/>
            <person name="Lipzen A."/>
            <person name="Lombard V."/>
            <person name="Magnuson J."/>
            <person name="Maillard F."/>
            <person name="Murat C."/>
            <person name="Nolan M."/>
            <person name="Ohm R.A."/>
            <person name="Pangilinan J."/>
            <person name="Pereira M.F."/>
            <person name="Perotto S."/>
            <person name="Peter M."/>
            <person name="Pfister S."/>
            <person name="Riley R."/>
            <person name="Sitrit Y."/>
            <person name="Stielow J.B."/>
            <person name="Szollosi G."/>
            <person name="Zifcakova L."/>
            <person name="Stursova M."/>
            <person name="Spatafora J.W."/>
            <person name="Tedersoo L."/>
            <person name="Vaario L.M."/>
            <person name="Yamada A."/>
            <person name="Yan M."/>
            <person name="Wang P."/>
            <person name="Xu J."/>
            <person name="Bruns T."/>
            <person name="Baldrian P."/>
            <person name="Vilgalys R."/>
            <person name="Dunand C."/>
            <person name="Henrissat B."/>
            <person name="Grigoriev I.V."/>
            <person name="Hibbett D."/>
            <person name="Nagy L.G."/>
            <person name="Martin F.M."/>
        </authorList>
    </citation>
    <scope>NUCLEOTIDE SEQUENCE</scope>
    <source>
        <strain evidence="3">UP504</strain>
    </source>
</reference>